<evidence type="ECO:0000313" key="1">
    <source>
        <dbReference type="EMBL" id="JAH94412.1"/>
    </source>
</evidence>
<sequence length="92" mass="10676">MCSLIPQLYFVSAQVSSLTLYLKKQRLVLWFDSSSILRRHPRRNSPLFLLTGRGKALAFSQPCFPHLPVLYFSRVTARRKQYCAAIEDDSRI</sequence>
<protein>
    <submittedName>
        <fullName evidence="1">Uncharacterized protein</fullName>
    </submittedName>
</protein>
<accession>A0A0E9WVI0</accession>
<proteinExistence type="predicted"/>
<reference evidence="1" key="1">
    <citation type="submission" date="2014-11" db="EMBL/GenBank/DDBJ databases">
        <authorList>
            <person name="Amaro Gonzalez C."/>
        </authorList>
    </citation>
    <scope>NUCLEOTIDE SEQUENCE</scope>
</reference>
<name>A0A0E9WVI0_ANGAN</name>
<reference evidence="1" key="2">
    <citation type="journal article" date="2015" name="Fish Shellfish Immunol.">
        <title>Early steps in the European eel (Anguilla anguilla)-Vibrio vulnificus interaction in the gills: Role of the RtxA13 toxin.</title>
        <authorList>
            <person name="Callol A."/>
            <person name="Pajuelo D."/>
            <person name="Ebbesson L."/>
            <person name="Teles M."/>
            <person name="MacKenzie S."/>
            <person name="Amaro C."/>
        </authorList>
    </citation>
    <scope>NUCLEOTIDE SEQUENCE</scope>
</reference>
<dbReference type="AlphaFoldDB" id="A0A0E9WVI0"/>
<dbReference type="EMBL" id="GBXM01014165">
    <property type="protein sequence ID" value="JAH94412.1"/>
    <property type="molecule type" value="Transcribed_RNA"/>
</dbReference>
<organism evidence="1">
    <name type="scientific">Anguilla anguilla</name>
    <name type="common">European freshwater eel</name>
    <name type="synonym">Muraena anguilla</name>
    <dbReference type="NCBI Taxonomy" id="7936"/>
    <lineage>
        <taxon>Eukaryota</taxon>
        <taxon>Metazoa</taxon>
        <taxon>Chordata</taxon>
        <taxon>Craniata</taxon>
        <taxon>Vertebrata</taxon>
        <taxon>Euteleostomi</taxon>
        <taxon>Actinopterygii</taxon>
        <taxon>Neopterygii</taxon>
        <taxon>Teleostei</taxon>
        <taxon>Anguilliformes</taxon>
        <taxon>Anguillidae</taxon>
        <taxon>Anguilla</taxon>
    </lineage>
</organism>